<evidence type="ECO:0000313" key="2">
    <source>
        <dbReference type="EMBL" id="CAD8171578.1"/>
    </source>
</evidence>
<organism evidence="2 3">
    <name type="scientific">Paramecium octaurelia</name>
    <dbReference type="NCBI Taxonomy" id="43137"/>
    <lineage>
        <taxon>Eukaryota</taxon>
        <taxon>Sar</taxon>
        <taxon>Alveolata</taxon>
        <taxon>Ciliophora</taxon>
        <taxon>Intramacronucleata</taxon>
        <taxon>Oligohymenophorea</taxon>
        <taxon>Peniculida</taxon>
        <taxon>Parameciidae</taxon>
        <taxon>Paramecium</taxon>
    </lineage>
</organism>
<comment type="caution">
    <text evidence="2">The sequence shown here is derived from an EMBL/GenBank/DDBJ whole genome shotgun (WGS) entry which is preliminary data.</text>
</comment>
<proteinExistence type="predicted"/>
<evidence type="ECO:0000313" key="3">
    <source>
        <dbReference type="Proteomes" id="UP000683925"/>
    </source>
</evidence>
<reference evidence="2" key="1">
    <citation type="submission" date="2021-01" db="EMBL/GenBank/DDBJ databases">
        <authorList>
            <consortium name="Genoscope - CEA"/>
            <person name="William W."/>
        </authorList>
    </citation>
    <scope>NUCLEOTIDE SEQUENCE</scope>
</reference>
<dbReference type="AlphaFoldDB" id="A0A8S1V2F2"/>
<dbReference type="Proteomes" id="UP000683925">
    <property type="component" value="Unassembled WGS sequence"/>
</dbReference>
<keyword evidence="1" id="KW-0812">Transmembrane</keyword>
<sequence length="229" mass="26773">MTQLKHLLFLKKISELLFKILQTMKPFILGKRLLEISNTKLLLLKLLLLMKLQMLLMMLLTYRTFKFRCFLCLNKDQIDTLHKKLSDNTSYTPLLQPVITALTELATHGFNQKALTKIAQLLSKIRQQISLRESCQDKRQAARWAEFSVHLANEHTRLVERKAQLEVQIQEQKNTIEDVISWIEFHTLEFENTEERLAGQTAQEEVVDRLQEHISGKLSTTAQFIANRN</sequence>
<evidence type="ECO:0000256" key="1">
    <source>
        <dbReference type="SAM" id="Phobius"/>
    </source>
</evidence>
<keyword evidence="3" id="KW-1185">Reference proteome</keyword>
<keyword evidence="1" id="KW-0472">Membrane</keyword>
<feature type="transmembrane region" description="Helical" evidence="1">
    <location>
        <begin position="41"/>
        <end position="62"/>
    </location>
</feature>
<keyword evidence="1" id="KW-1133">Transmembrane helix</keyword>
<accession>A0A8S1V2F2</accession>
<name>A0A8S1V2F2_PAROT</name>
<gene>
    <name evidence="2" type="ORF">POCTA_138.1.T0580204</name>
</gene>
<protein>
    <submittedName>
        <fullName evidence="2">Uncharacterized protein</fullName>
    </submittedName>
</protein>
<dbReference type="EMBL" id="CAJJDP010000057">
    <property type="protein sequence ID" value="CAD8171578.1"/>
    <property type="molecule type" value="Genomic_DNA"/>
</dbReference>